<dbReference type="Proteomes" id="UP000721236">
    <property type="component" value="Unassembled WGS sequence"/>
</dbReference>
<evidence type="ECO:0000313" key="2">
    <source>
        <dbReference type="Proteomes" id="UP000721236"/>
    </source>
</evidence>
<evidence type="ECO:0000313" key="1">
    <source>
        <dbReference type="EMBL" id="CAG9172368.1"/>
    </source>
</evidence>
<comment type="caution">
    <text evidence="1">The sequence shown here is derived from an EMBL/GenBank/DDBJ whole genome shotgun (WGS) entry which is preliminary data.</text>
</comment>
<accession>A0ABM8WXS8</accession>
<sequence>MALTEADYLDHLLGLLPRGPAWPRGRDAITVKQMDAVGTELARIDARVDDLLDEADPRTTTQLLGQWEALFGLPDPCLTPATSIADRRGRLLQRIVFQGGQSMAFFTGLLNAMGYAGVTVTEFRPFRANSKCNSALNQGGWRNAWRVNVPAEADVRRMKANSRCNEPLASWGDPGLYCLLAQYKPAHTILFIGYGDT</sequence>
<dbReference type="Pfam" id="PF10076">
    <property type="entry name" value="Phage_Mu_Gp48"/>
    <property type="match status" value="1"/>
</dbReference>
<protein>
    <recommendedName>
        <fullName evidence="3">DUF2313 domain-containing protein</fullName>
    </recommendedName>
</protein>
<gene>
    <name evidence="1" type="ORF">LMG21510_01951</name>
</gene>
<dbReference type="EMBL" id="CAJZAH010000002">
    <property type="protein sequence ID" value="CAG9172368.1"/>
    <property type="molecule type" value="Genomic_DNA"/>
</dbReference>
<proteinExistence type="predicted"/>
<organism evidence="1 2">
    <name type="scientific">Cupriavidus respiraculi</name>
    <dbReference type="NCBI Taxonomy" id="195930"/>
    <lineage>
        <taxon>Bacteria</taxon>
        <taxon>Pseudomonadati</taxon>
        <taxon>Pseudomonadota</taxon>
        <taxon>Betaproteobacteria</taxon>
        <taxon>Burkholderiales</taxon>
        <taxon>Burkholderiaceae</taxon>
        <taxon>Cupriavidus</taxon>
    </lineage>
</organism>
<evidence type="ECO:0008006" key="3">
    <source>
        <dbReference type="Google" id="ProtNLM"/>
    </source>
</evidence>
<dbReference type="InterPro" id="IPR018755">
    <property type="entry name" value="Phage_Mu_Gp48"/>
</dbReference>
<reference evidence="1 2" key="1">
    <citation type="submission" date="2021-08" db="EMBL/GenBank/DDBJ databases">
        <authorList>
            <person name="Peeters C."/>
        </authorList>
    </citation>
    <scope>NUCLEOTIDE SEQUENCE [LARGE SCALE GENOMIC DNA]</scope>
    <source>
        <strain evidence="1 2">LMG 21510</strain>
    </source>
</reference>
<keyword evidence="2" id="KW-1185">Reference proteome</keyword>
<name>A0ABM8WXS8_9BURK</name>
<dbReference type="RefSeq" id="WP_224041390.1">
    <property type="nucleotide sequence ID" value="NZ_CAJZAH010000002.1"/>
</dbReference>